<accession>A0A834RDM1</accession>
<proteinExistence type="predicted"/>
<dbReference type="Proteomes" id="UP000070412">
    <property type="component" value="Unassembled WGS sequence"/>
</dbReference>
<dbReference type="EMBL" id="WVUK01000055">
    <property type="protein sequence ID" value="KAF7493656.1"/>
    <property type="molecule type" value="Genomic_DNA"/>
</dbReference>
<protein>
    <submittedName>
        <fullName evidence="2 3">Uncharacterized protein</fullName>
    </submittedName>
</protein>
<feature type="transmembrane region" description="Helical" evidence="1">
    <location>
        <begin position="12"/>
        <end position="35"/>
    </location>
</feature>
<dbReference type="OrthoDB" id="6510949at2759"/>
<keyword evidence="1" id="KW-0472">Membrane</keyword>
<reference evidence="4" key="1">
    <citation type="journal article" date="2020" name="PLoS Negl. Trop. Dis.">
        <title>High-quality nuclear genome for Sarcoptes scabiei-A critical resource for a neglected parasite.</title>
        <authorList>
            <person name="Korhonen P.K."/>
            <person name="Gasser R.B."/>
            <person name="Ma G."/>
            <person name="Wang T."/>
            <person name="Stroehlein A.J."/>
            <person name="Young N.D."/>
            <person name="Ang C.S."/>
            <person name="Fernando D.D."/>
            <person name="Lu H.C."/>
            <person name="Taylor S."/>
            <person name="Reynolds S.L."/>
            <person name="Mofiz E."/>
            <person name="Najaraj S.H."/>
            <person name="Gowda H."/>
            <person name="Madugundu A."/>
            <person name="Renuse S."/>
            <person name="Holt D."/>
            <person name="Pandey A."/>
            <person name="Papenfuss A.T."/>
            <person name="Fischer K."/>
        </authorList>
    </citation>
    <scope>NUCLEOTIDE SEQUENCE [LARGE SCALE GENOMIC DNA]</scope>
</reference>
<organism evidence="2">
    <name type="scientific">Sarcoptes scabiei</name>
    <name type="common">Itch mite</name>
    <name type="synonym">Acarus scabiei</name>
    <dbReference type="NCBI Taxonomy" id="52283"/>
    <lineage>
        <taxon>Eukaryota</taxon>
        <taxon>Metazoa</taxon>
        <taxon>Ecdysozoa</taxon>
        <taxon>Arthropoda</taxon>
        <taxon>Chelicerata</taxon>
        <taxon>Arachnida</taxon>
        <taxon>Acari</taxon>
        <taxon>Acariformes</taxon>
        <taxon>Sarcoptiformes</taxon>
        <taxon>Astigmata</taxon>
        <taxon>Psoroptidia</taxon>
        <taxon>Sarcoptoidea</taxon>
        <taxon>Sarcoptidae</taxon>
        <taxon>Sarcoptinae</taxon>
        <taxon>Sarcoptes</taxon>
    </lineage>
</organism>
<feature type="transmembrane region" description="Helical" evidence="1">
    <location>
        <begin position="55"/>
        <end position="73"/>
    </location>
</feature>
<reference evidence="3" key="3">
    <citation type="submission" date="2022-06" db="UniProtKB">
        <authorList>
            <consortium name="EnsemblMetazoa"/>
        </authorList>
    </citation>
    <scope>IDENTIFICATION</scope>
</reference>
<evidence type="ECO:0000313" key="3">
    <source>
        <dbReference type="EnsemblMetazoa" id="KAF7493656.1"/>
    </source>
</evidence>
<name>A0A834RDM1_SARSC</name>
<evidence type="ECO:0000313" key="2">
    <source>
        <dbReference type="EMBL" id="KAF7493656.1"/>
    </source>
</evidence>
<keyword evidence="1" id="KW-0812">Transmembrane</keyword>
<keyword evidence="4" id="KW-1185">Reference proteome</keyword>
<gene>
    <name evidence="2" type="ORF">SSS_2748</name>
</gene>
<dbReference type="EnsemblMetazoa" id="SSS_2748s_mrna">
    <property type="protein sequence ID" value="KAF7493656.1"/>
    <property type="gene ID" value="SSS_2748"/>
</dbReference>
<evidence type="ECO:0000313" key="4">
    <source>
        <dbReference type="Proteomes" id="UP000070412"/>
    </source>
</evidence>
<feature type="transmembrane region" description="Helical" evidence="1">
    <location>
        <begin position="85"/>
        <end position="111"/>
    </location>
</feature>
<sequence>MIQSLEGLAISIDSLWIILCSELILSNLISLVLWIDLKITGEWIAFTIADHNLAPVYYCIASIFSMIILKWSDNFENINRMDLDLIYFTEFFLCGLSLLELESFIVFLWHFDGVRQQLMLDDEFSTQLTLFWLNALGLLKFLTSVLLLVIGHHTWTSKLAKKYSDPVPWSIFKMFCDWSIVELFLFVNQLFRWKSSILWFTASISYCYLGKSEDQWTPSRSKKVQRRKKISFRDRD</sequence>
<feature type="transmembrane region" description="Helical" evidence="1">
    <location>
        <begin position="131"/>
        <end position="150"/>
    </location>
</feature>
<feature type="transmembrane region" description="Helical" evidence="1">
    <location>
        <begin position="171"/>
        <end position="191"/>
    </location>
</feature>
<reference evidence="2" key="2">
    <citation type="submission" date="2020-01" db="EMBL/GenBank/DDBJ databases">
        <authorList>
            <person name="Korhonen P.K.K."/>
            <person name="Guangxu M.G."/>
            <person name="Wang T.W."/>
            <person name="Stroehlein A.J.S."/>
            <person name="Young N.D."/>
            <person name="Ang C.-S.A."/>
            <person name="Fernando D.W.F."/>
            <person name="Lu H.L."/>
            <person name="Taylor S.T."/>
            <person name="Ehtesham M.E.M."/>
            <person name="Najaraj S.H.N."/>
            <person name="Harsha G.H.G."/>
            <person name="Madugundu A.M."/>
            <person name="Renuse S.R."/>
            <person name="Holt D.H."/>
            <person name="Pandey A.P."/>
            <person name="Papenfuss A.P."/>
            <person name="Gasser R.B.G."/>
            <person name="Fischer K.F."/>
        </authorList>
    </citation>
    <scope>NUCLEOTIDE SEQUENCE</scope>
    <source>
        <strain evidence="2">SSS_KF_BRIS2020</strain>
    </source>
</reference>
<evidence type="ECO:0000256" key="1">
    <source>
        <dbReference type="SAM" id="Phobius"/>
    </source>
</evidence>
<keyword evidence="1" id="KW-1133">Transmembrane helix</keyword>
<dbReference type="AlphaFoldDB" id="A0A834RDM1"/>